<dbReference type="GO" id="GO:0045454">
    <property type="term" value="P:cell redox homeostasis"/>
    <property type="evidence" value="ECO:0007669"/>
    <property type="project" value="TreeGrafter"/>
</dbReference>
<keyword evidence="5" id="KW-0049">Antioxidant</keyword>
<comment type="catalytic activity">
    <reaction evidence="12">
        <text>a hydroperoxide + [thioredoxin]-dithiol = an alcohol + [thioredoxin]-disulfide + H2O</text>
        <dbReference type="Rhea" id="RHEA:62620"/>
        <dbReference type="Rhea" id="RHEA-COMP:10698"/>
        <dbReference type="Rhea" id="RHEA-COMP:10700"/>
        <dbReference type="ChEBI" id="CHEBI:15377"/>
        <dbReference type="ChEBI" id="CHEBI:29950"/>
        <dbReference type="ChEBI" id="CHEBI:30879"/>
        <dbReference type="ChEBI" id="CHEBI:35924"/>
        <dbReference type="ChEBI" id="CHEBI:50058"/>
        <dbReference type="EC" id="1.11.1.24"/>
    </reaction>
</comment>
<evidence type="ECO:0000256" key="12">
    <source>
        <dbReference type="ARBA" id="ARBA00049091"/>
    </source>
</evidence>
<evidence type="ECO:0000256" key="13">
    <source>
        <dbReference type="PIRSR" id="PIRSR000239-1"/>
    </source>
</evidence>
<evidence type="ECO:0000259" key="14">
    <source>
        <dbReference type="PROSITE" id="PS51352"/>
    </source>
</evidence>
<dbReference type="InterPro" id="IPR000866">
    <property type="entry name" value="AhpC/TSA"/>
</dbReference>
<dbReference type="AlphaFoldDB" id="A0A0K8MDT6"/>
<keyword evidence="4" id="KW-0575">Peroxidase</keyword>
<feature type="domain" description="Thioredoxin" evidence="14">
    <location>
        <begin position="3"/>
        <end position="153"/>
    </location>
</feature>
<dbReference type="InterPro" id="IPR036249">
    <property type="entry name" value="Thioredoxin-like_sf"/>
</dbReference>
<dbReference type="SUPFAM" id="SSF52833">
    <property type="entry name" value="Thioredoxin-like"/>
    <property type="match status" value="1"/>
</dbReference>
<reference evidence="15 16" key="1">
    <citation type="submission" date="2015-03" db="EMBL/GenBank/DDBJ databases">
        <title>Caedibacter varicaedens, whole genome shotgun sequence.</title>
        <authorList>
            <person name="Suzuki H."/>
            <person name="Dapper A.L."/>
            <person name="Gibson A.K."/>
            <person name="Jackson C."/>
            <person name="Lee H."/>
            <person name="Pejaver V.R."/>
            <person name="Doak T."/>
            <person name="Lynch M."/>
        </authorList>
    </citation>
    <scope>NUCLEOTIDE SEQUENCE [LARGE SCALE GENOMIC DNA]</scope>
</reference>
<evidence type="ECO:0000256" key="6">
    <source>
        <dbReference type="ARBA" id="ARBA00023002"/>
    </source>
</evidence>
<sequence>MTLEIGQPAPEFSVLVDENRKVSLKDYKGKKLILYFYPKDDTPGCTLESCGFRDVYEQIQSLGAEVLGISQDGLRSHKKFQEKYSLPFDLGSDEEGILCKLYDVLKQKSMYGRTFWGIERSTFLMDAQGKLTHIWRKVDVAGHMKEVLKSLKS</sequence>
<evidence type="ECO:0000256" key="4">
    <source>
        <dbReference type="ARBA" id="ARBA00022559"/>
    </source>
</evidence>
<proteinExistence type="inferred from homology"/>
<keyword evidence="6" id="KW-0560">Oxidoreductase</keyword>
<name>A0A0K8MDT6_9PROT</name>
<dbReference type="PANTHER" id="PTHR42801:SF4">
    <property type="entry name" value="AHPC_TSA FAMILY PROTEIN"/>
    <property type="match status" value="1"/>
</dbReference>
<dbReference type="Proteomes" id="UP000036771">
    <property type="component" value="Unassembled WGS sequence"/>
</dbReference>
<dbReference type="OrthoDB" id="9812811at2"/>
<dbReference type="InterPro" id="IPR024706">
    <property type="entry name" value="Peroxiredoxin_AhpC-typ"/>
</dbReference>
<comment type="function">
    <text evidence="1">Thiol-specific peroxidase that catalyzes the reduction of hydrogen peroxide and organic hydroperoxides to water and alcohols, respectively. Plays a role in cell protection against oxidative stress by detoxifying peroxides and as sensor of hydrogen peroxide-mediated signaling events.</text>
</comment>
<dbReference type="GO" id="GO:0008379">
    <property type="term" value="F:thioredoxin peroxidase activity"/>
    <property type="evidence" value="ECO:0007669"/>
    <property type="project" value="TreeGrafter"/>
</dbReference>
<dbReference type="EC" id="1.11.1.24" evidence="3"/>
<evidence type="ECO:0000256" key="5">
    <source>
        <dbReference type="ARBA" id="ARBA00022862"/>
    </source>
</evidence>
<protein>
    <recommendedName>
        <fullName evidence="3">thioredoxin-dependent peroxiredoxin</fullName>
        <ecNumber evidence="3">1.11.1.24</ecNumber>
    </recommendedName>
    <alternativeName>
        <fullName evidence="9">Thioredoxin peroxidase</fullName>
    </alternativeName>
    <alternativeName>
        <fullName evidence="11">Thioredoxin-dependent peroxiredoxin Bcp</fullName>
    </alternativeName>
</protein>
<dbReference type="GO" id="GO:0034599">
    <property type="term" value="P:cellular response to oxidative stress"/>
    <property type="evidence" value="ECO:0007669"/>
    <property type="project" value="TreeGrafter"/>
</dbReference>
<keyword evidence="7" id="KW-1015">Disulfide bond</keyword>
<dbReference type="InterPro" id="IPR050924">
    <property type="entry name" value="Peroxiredoxin_BCP/PrxQ"/>
</dbReference>
<dbReference type="GO" id="GO:0005737">
    <property type="term" value="C:cytoplasm"/>
    <property type="evidence" value="ECO:0007669"/>
    <property type="project" value="TreeGrafter"/>
</dbReference>
<evidence type="ECO:0000256" key="3">
    <source>
        <dbReference type="ARBA" id="ARBA00013017"/>
    </source>
</evidence>
<dbReference type="Gene3D" id="3.40.30.10">
    <property type="entry name" value="Glutaredoxin"/>
    <property type="match status" value="1"/>
</dbReference>
<gene>
    <name evidence="15" type="primary">bcp</name>
    <name evidence="15" type="ORF">Cva_01301</name>
</gene>
<dbReference type="Pfam" id="PF00578">
    <property type="entry name" value="AhpC-TSA"/>
    <property type="match status" value="1"/>
</dbReference>
<comment type="subunit">
    <text evidence="2">Monomer.</text>
</comment>
<evidence type="ECO:0000256" key="8">
    <source>
        <dbReference type="ARBA" id="ARBA00023284"/>
    </source>
</evidence>
<evidence type="ECO:0000256" key="7">
    <source>
        <dbReference type="ARBA" id="ARBA00023157"/>
    </source>
</evidence>
<evidence type="ECO:0000256" key="10">
    <source>
        <dbReference type="ARBA" id="ARBA00038489"/>
    </source>
</evidence>
<dbReference type="PROSITE" id="PS51352">
    <property type="entry name" value="THIOREDOXIN_2"/>
    <property type="match status" value="1"/>
</dbReference>
<keyword evidence="8" id="KW-0676">Redox-active center</keyword>
<comment type="similarity">
    <text evidence="10">Belongs to the peroxiredoxin family. BCP/PrxQ subfamily.</text>
</comment>
<dbReference type="EMBL" id="BBVC01000074">
    <property type="protein sequence ID" value="GAO98637.1"/>
    <property type="molecule type" value="Genomic_DNA"/>
</dbReference>
<organism evidence="15 16">
    <name type="scientific">Caedimonas varicaedens</name>
    <dbReference type="NCBI Taxonomy" id="1629334"/>
    <lineage>
        <taxon>Bacteria</taxon>
        <taxon>Pseudomonadati</taxon>
        <taxon>Pseudomonadota</taxon>
        <taxon>Alphaproteobacteria</taxon>
        <taxon>Holosporales</taxon>
        <taxon>Caedimonadaceae</taxon>
        <taxon>Caedimonas</taxon>
    </lineage>
</organism>
<dbReference type="CDD" id="cd03017">
    <property type="entry name" value="PRX_BCP"/>
    <property type="match status" value="1"/>
</dbReference>
<evidence type="ECO:0000313" key="16">
    <source>
        <dbReference type="Proteomes" id="UP000036771"/>
    </source>
</evidence>
<comment type="caution">
    <text evidence="15">The sequence shown here is derived from an EMBL/GenBank/DDBJ whole genome shotgun (WGS) entry which is preliminary data.</text>
</comment>
<evidence type="ECO:0000313" key="15">
    <source>
        <dbReference type="EMBL" id="GAO98637.1"/>
    </source>
</evidence>
<evidence type="ECO:0000256" key="9">
    <source>
        <dbReference type="ARBA" id="ARBA00032824"/>
    </source>
</evidence>
<evidence type="ECO:0000256" key="1">
    <source>
        <dbReference type="ARBA" id="ARBA00003330"/>
    </source>
</evidence>
<dbReference type="InterPro" id="IPR013766">
    <property type="entry name" value="Thioredoxin_domain"/>
</dbReference>
<dbReference type="PIRSF" id="PIRSF000239">
    <property type="entry name" value="AHPC"/>
    <property type="match status" value="1"/>
</dbReference>
<evidence type="ECO:0000256" key="11">
    <source>
        <dbReference type="ARBA" id="ARBA00042639"/>
    </source>
</evidence>
<keyword evidence="16" id="KW-1185">Reference proteome</keyword>
<accession>A0A0K8MDT6</accession>
<feature type="active site" description="Cysteine sulfenic acid (-SOH) intermediate; for peroxidase activity" evidence="13">
    <location>
        <position position="45"/>
    </location>
</feature>
<dbReference type="FunFam" id="3.40.30.10:FF:000007">
    <property type="entry name" value="Thioredoxin-dependent thiol peroxidase"/>
    <property type="match status" value="1"/>
</dbReference>
<dbReference type="PANTHER" id="PTHR42801">
    <property type="entry name" value="THIOREDOXIN-DEPENDENT PEROXIDE REDUCTASE"/>
    <property type="match status" value="1"/>
</dbReference>
<dbReference type="STRING" id="1629334.Cva_01301"/>
<evidence type="ECO:0000256" key="2">
    <source>
        <dbReference type="ARBA" id="ARBA00011245"/>
    </source>
</evidence>